<sequence length="115" mass="12511">MIVMVLEYGSVACGLYMTVVVAFTMPCFAGAWYVHLPARSEFWMTCISSCSFCFMNASVSLTLGSSESPGSVTITVSAFVTGRLEYGVKNSETYLVMMCFRGSMTWLATLISTVS</sequence>
<evidence type="ECO:0000256" key="1">
    <source>
        <dbReference type="SAM" id="Phobius"/>
    </source>
</evidence>
<accession>A0A8D8AC89</accession>
<evidence type="ECO:0000313" key="2">
    <source>
        <dbReference type="EMBL" id="CAG6454419.1"/>
    </source>
</evidence>
<proteinExistence type="predicted"/>
<dbReference type="AlphaFoldDB" id="A0A8D8AC89"/>
<reference evidence="2" key="1">
    <citation type="submission" date="2021-05" db="EMBL/GenBank/DDBJ databases">
        <authorList>
            <person name="Alioto T."/>
            <person name="Alioto T."/>
            <person name="Gomez Garrido J."/>
        </authorList>
    </citation>
    <scope>NUCLEOTIDE SEQUENCE</scope>
</reference>
<feature type="transmembrane region" description="Helical" evidence="1">
    <location>
        <begin position="15"/>
        <end position="35"/>
    </location>
</feature>
<name>A0A8D8AC89_CULPI</name>
<organism evidence="2">
    <name type="scientific">Culex pipiens</name>
    <name type="common">House mosquito</name>
    <dbReference type="NCBI Taxonomy" id="7175"/>
    <lineage>
        <taxon>Eukaryota</taxon>
        <taxon>Metazoa</taxon>
        <taxon>Ecdysozoa</taxon>
        <taxon>Arthropoda</taxon>
        <taxon>Hexapoda</taxon>
        <taxon>Insecta</taxon>
        <taxon>Pterygota</taxon>
        <taxon>Neoptera</taxon>
        <taxon>Endopterygota</taxon>
        <taxon>Diptera</taxon>
        <taxon>Nematocera</taxon>
        <taxon>Culicoidea</taxon>
        <taxon>Culicidae</taxon>
        <taxon>Culicinae</taxon>
        <taxon>Culicini</taxon>
        <taxon>Culex</taxon>
        <taxon>Culex</taxon>
    </lineage>
</organism>
<keyword evidence="1" id="KW-0812">Transmembrane</keyword>
<keyword evidence="1" id="KW-1133">Transmembrane helix</keyword>
<dbReference type="EMBL" id="HBUE01026001">
    <property type="protein sequence ID" value="CAG6454419.1"/>
    <property type="molecule type" value="Transcribed_RNA"/>
</dbReference>
<keyword evidence="1" id="KW-0472">Membrane</keyword>
<protein>
    <submittedName>
        <fullName evidence="2">(northern house mosquito) hypothetical protein</fullName>
    </submittedName>
</protein>